<dbReference type="OrthoDB" id="9815825at2"/>
<dbReference type="PANTHER" id="PTHR43708">
    <property type="entry name" value="CONSERVED EXPRESSED OXIDOREDUCTASE (EUROFUNG)"/>
    <property type="match status" value="1"/>
</dbReference>
<sequence>MLNIGVVGLGNIAQKAYLPVYAELQDQAQFYLVSRDLQKVTQIANKYHMVAAGTDLDALDNLQLDAVMIHAATSVHYEMVKHFLARNVNVYVDKPLATNMDQVTELYLLAAQHQKLLTVGFNRRFAPAIKTLIDMPEKNLITVTKNRVASPQPPKEAIFDLLIHPLDTALALAGFPSEPTARYTMHADKDGALEQASVTFMGSGMRGEASINMVAGTNLEEATVGTPNGLFRVQDLATSHTYHGTSHTEIASPDWQPMLETRGFAPLVRAFFDAVANSGENPVAPATSRLTHQLLCDMVAQLQA</sequence>
<dbReference type="AlphaFoldDB" id="A0A0R1QGK1"/>
<accession>A0A0R1QGK1</accession>
<keyword evidence="3" id="KW-1185">Reference proteome</keyword>
<dbReference type="InterPro" id="IPR000683">
    <property type="entry name" value="Gfo/Idh/MocA-like_OxRdtase_N"/>
</dbReference>
<evidence type="ECO:0000259" key="1">
    <source>
        <dbReference type="Pfam" id="PF01408"/>
    </source>
</evidence>
<dbReference type="Gene3D" id="3.40.50.720">
    <property type="entry name" value="NAD(P)-binding Rossmann-like Domain"/>
    <property type="match status" value="1"/>
</dbReference>
<protein>
    <submittedName>
        <fullName evidence="2">Oxidoreductase</fullName>
    </submittedName>
</protein>
<dbReference type="InterPro" id="IPR051317">
    <property type="entry name" value="Gfo/Idh/MocA_oxidoreduct"/>
</dbReference>
<dbReference type="SUPFAM" id="SSF51735">
    <property type="entry name" value="NAD(P)-binding Rossmann-fold domains"/>
    <property type="match status" value="1"/>
</dbReference>
<gene>
    <name evidence="2" type="ORF">FD01_GL001468</name>
</gene>
<dbReference type="EMBL" id="AZEU01000176">
    <property type="protein sequence ID" value="KRL43933.1"/>
    <property type="molecule type" value="Genomic_DNA"/>
</dbReference>
<reference evidence="2 3" key="1">
    <citation type="journal article" date="2015" name="Genome Announc.">
        <title>Expanding the biotechnology potential of lactobacilli through comparative genomics of 213 strains and associated genera.</title>
        <authorList>
            <person name="Sun Z."/>
            <person name="Harris H.M."/>
            <person name="McCann A."/>
            <person name="Guo C."/>
            <person name="Argimon S."/>
            <person name="Zhang W."/>
            <person name="Yang X."/>
            <person name="Jeffery I.B."/>
            <person name="Cooney J.C."/>
            <person name="Kagawa T.F."/>
            <person name="Liu W."/>
            <person name="Song Y."/>
            <person name="Salvetti E."/>
            <person name="Wrobel A."/>
            <person name="Rasinkangas P."/>
            <person name="Parkhill J."/>
            <person name="Rea M.C."/>
            <person name="O'Sullivan O."/>
            <person name="Ritari J."/>
            <person name="Douillard F.P."/>
            <person name="Paul Ross R."/>
            <person name="Yang R."/>
            <person name="Briner A.E."/>
            <person name="Felis G.E."/>
            <person name="de Vos W.M."/>
            <person name="Barrangou R."/>
            <person name="Klaenhammer T.R."/>
            <person name="Caufield P.W."/>
            <person name="Cui Y."/>
            <person name="Zhang H."/>
            <person name="O'Toole P.W."/>
        </authorList>
    </citation>
    <scope>NUCLEOTIDE SEQUENCE [LARGE SCALE GENOMIC DNA]</scope>
    <source>
        <strain evidence="2 3">DSM 13343</strain>
    </source>
</reference>
<dbReference type="Pfam" id="PF01408">
    <property type="entry name" value="GFO_IDH_MocA"/>
    <property type="match status" value="1"/>
</dbReference>
<proteinExistence type="predicted"/>
<dbReference type="Gene3D" id="3.30.360.10">
    <property type="entry name" value="Dihydrodipicolinate Reductase, domain 2"/>
    <property type="match status" value="1"/>
</dbReference>
<dbReference type="InterPro" id="IPR036291">
    <property type="entry name" value="NAD(P)-bd_dom_sf"/>
</dbReference>
<dbReference type="GO" id="GO:0000166">
    <property type="term" value="F:nucleotide binding"/>
    <property type="evidence" value="ECO:0007669"/>
    <property type="project" value="InterPro"/>
</dbReference>
<comment type="caution">
    <text evidence="2">The sequence shown here is derived from an EMBL/GenBank/DDBJ whole genome shotgun (WGS) entry which is preliminary data.</text>
</comment>
<dbReference type="Proteomes" id="UP000051790">
    <property type="component" value="Unassembled WGS sequence"/>
</dbReference>
<dbReference type="PATRIC" id="fig|1423769.4.peg.1576"/>
<feature type="domain" description="Gfo/Idh/MocA-like oxidoreductase N-terminal" evidence="1">
    <location>
        <begin position="2"/>
        <end position="121"/>
    </location>
</feature>
<evidence type="ECO:0000313" key="3">
    <source>
        <dbReference type="Proteomes" id="UP000051790"/>
    </source>
</evidence>
<dbReference type="RefSeq" id="WP_056964069.1">
    <property type="nucleotide sequence ID" value="NZ_AZEU01000176.1"/>
</dbReference>
<evidence type="ECO:0000313" key="2">
    <source>
        <dbReference type="EMBL" id="KRL43933.1"/>
    </source>
</evidence>
<dbReference type="PANTHER" id="PTHR43708:SF4">
    <property type="entry name" value="OXIDOREDUCTASE YCEM-RELATED"/>
    <property type="match status" value="1"/>
</dbReference>
<name>A0A0R1QGK1_9LACO</name>
<organism evidence="2 3">
    <name type="scientific">Lacticaseibacillus manihotivorans DSM 13343 = JCM 12514</name>
    <dbReference type="NCBI Taxonomy" id="1423769"/>
    <lineage>
        <taxon>Bacteria</taxon>
        <taxon>Bacillati</taxon>
        <taxon>Bacillota</taxon>
        <taxon>Bacilli</taxon>
        <taxon>Lactobacillales</taxon>
        <taxon>Lactobacillaceae</taxon>
        <taxon>Lacticaseibacillus</taxon>
    </lineage>
</organism>
<dbReference type="SUPFAM" id="SSF55347">
    <property type="entry name" value="Glyceraldehyde-3-phosphate dehydrogenase-like, C-terminal domain"/>
    <property type="match status" value="1"/>
</dbReference>